<dbReference type="UniPathway" id="UPA00539"/>
<gene>
    <name evidence="4" type="ORF">BTW10_15000</name>
</gene>
<dbReference type="Pfam" id="PF05402">
    <property type="entry name" value="PqqD"/>
    <property type="match status" value="1"/>
</dbReference>
<comment type="subunit">
    <text evidence="2">Monomer. Interacts with PqqE.</text>
</comment>
<sequence>MTAIQESDIVRLPRGVRLREDKQRGGWVLLAPERVFQLDGIAQTVVSQVDGECSVGTIIDRLCETYQAPRERIAEDVTAMFAGLVEKRVLEVA</sequence>
<accession>A0A1Q8T9R0</accession>
<keyword evidence="3" id="KW-0884">PQQ biosynthesis</keyword>
<dbReference type="Gene3D" id="1.10.10.1150">
    <property type="entry name" value="Coenzyme PQQ synthesis protein D (PqqD)"/>
    <property type="match status" value="1"/>
</dbReference>
<protein>
    <submittedName>
        <fullName evidence="4">Pyrroloquinoline quinone biosynthesis protein PqqD</fullName>
    </submittedName>
</protein>
<comment type="pathway">
    <text evidence="1">Cofactor biosynthesis; pyrroloquinoline quinone biosynthesis.</text>
</comment>
<name>A0A1Q8T9R0_9GAMM</name>
<evidence type="ECO:0000256" key="1">
    <source>
        <dbReference type="ARBA" id="ARBA00004886"/>
    </source>
</evidence>
<dbReference type="NCBIfam" id="TIGR03859">
    <property type="entry name" value="PQQ_PqqD"/>
    <property type="match status" value="1"/>
</dbReference>
<evidence type="ECO:0000256" key="2">
    <source>
        <dbReference type="ARBA" id="ARBA00011741"/>
    </source>
</evidence>
<dbReference type="Proteomes" id="UP000186806">
    <property type="component" value="Unassembled WGS sequence"/>
</dbReference>
<dbReference type="InterPro" id="IPR008792">
    <property type="entry name" value="PQQD"/>
</dbReference>
<dbReference type="STRING" id="223900.GCA_000821045_03084"/>
<evidence type="ECO:0000313" key="4">
    <source>
        <dbReference type="EMBL" id="OLO10419.1"/>
    </source>
</evidence>
<dbReference type="InterPro" id="IPR041881">
    <property type="entry name" value="PqqD_sf"/>
</dbReference>
<dbReference type="GO" id="GO:0048038">
    <property type="term" value="F:quinone binding"/>
    <property type="evidence" value="ECO:0007669"/>
    <property type="project" value="InterPro"/>
</dbReference>
<keyword evidence="5" id="KW-1185">Reference proteome</keyword>
<dbReference type="RefSeq" id="WP_075370092.1">
    <property type="nucleotide sequence ID" value="NZ_MSDQ01000036.1"/>
</dbReference>
<dbReference type="AlphaFoldDB" id="A0A1Q8T9R0"/>
<evidence type="ECO:0000256" key="3">
    <source>
        <dbReference type="ARBA" id="ARBA00022905"/>
    </source>
</evidence>
<organism evidence="4 5">
    <name type="scientific">Chromohalobacter japonicus</name>
    <dbReference type="NCBI Taxonomy" id="223900"/>
    <lineage>
        <taxon>Bacteria</taxon>
        <taxon>Pseudomonadati</taxon>
        <taxon>Pseudomonadota</taxon>
        <taxon>Gammaproteobacteria</taxon>
        <taxon>Oceanospirillales</taxon>
        <taxon>Halomonadaceae</taxon>
        <taxon>Chromohalobacter</taxon>
    </lineage>
</organism>
<dbReference type="EMBL" id="MSDQ01000036">
    <property type="protein sequence ID" value="OLO10419.1"/>
    <property type="molecule type" value="Genomic_DNA"/>
</dbReference>
<evidence type="ECO:0000313" key="5">
    <source>
        <dbReference type="Proteomes" id="UP000186806"/>
    </source>
</evidence>
<comment type="caution">
    <text evidence="4">The sequence shown here is derived from an EMBL/GenBank/DDBJ whole genome shotgun (WGS) entry which is preliminary data.</text>
</comment>
<reference evidence="4 5" key="1">
    <citation type="submission" date="2016-12" db="EMBL/GenBank/DDBJ databases">
        <title>Draft genome sequences of strains Salinicola socius SMB35, Salinicola sp. MH3R3-1 and Chromohalobacter sp. SMB17 from the Verkhnekamsk potash mining region of Russia.</title>
        <authorList>
            <person name="Mavrodi D.V."/>
            <person name="Olsson B.E."/>
            <person name="Korsakova E.S."/>
            <person name="Pyankova A."/>
            <person name="Mavrodi O.V."/>
            <person name="Plotnikova E.G."/>
        </authorList>
    </citation>
    <scope>NUCLEOTIDE SEQUENCE [LARGE SCALE GENOMIC DNA]</scope>
    <source>
        <strain evidence="4 5">SMB17</strain>
    </source>
</reference>
<dbReference type="InterPro" id="IPR022479">
    <property type="entry name" value="PqqD_bac"/>
</dbReference>
<dbReference type="GO" id="GO:0018189">
    <property type="term" value="P:pyrroloquinoline quinone biosynthetic process"/>
    <property type="evidence" value="ECO:0007669"/>
    <property type="project" value="UniProtKB-UniPathway"/>
</dbReference>
<proteinExistence type="predicted"/>